<reference evidence="1 2" key="1">
    <citation type="submission" date="2014-04" db="EMBL/GenBank/DDBJ databases">
        <authorList>
            <consortium name="International Citrus Genome Consortium"/>
            <person name="Gmitter F."/>
            <person name="Chen C."/>
            <person name="Farmerie W."/>
            <person name="Harkins T."/>
            <person name="Desany B."/>
            <person name="Mohiuddin M."/>
            <person name="Kodira C."/>
            <person name="Borodovsky M."/>
            <person name="Lomsadze A."/>
            <person name="Burns P."/>
            <person name="Jenkins J."/>
            <person name="Prochnik S."/>
            <person name="Shu S."/>
            <person name="Chapman J."/>
            <person name="Pitluck S."/>
            <person name="Schmutz J."/>
            <person name="Rokhsar D."/>
        </authorList>
    </citation>
    <scope>NUCLEOTIDE SEQUENCE</scope>
</reference>
<keyword evidence="2" id="KW-1185">Reference proteome</keyword>
<accession>A0A067ELT7</accession>
<organism evidence="1 2">
    <name type="scientific">Citrus sinensis</name>
    <name type="common">Sweet orange</name>
    <name type="synonym">Citrus aurantium var. sinensis</name>
    <dbReference type="NCBI Taxonomy" id="2711"/>
    <lineage>
        <taxon>Eukaryota</taxon>
        <taxon>Viridiplantae</taxon>
        <taxon>Streptophyta</taxon>
        <taxon>Embryophyta</taxon>
        <taxon>Tracheophyta</taxon>
        <taxon>Spermatophyta</taxon>
        <taxon>Magnoliopsida</taxon>
        <taxon>eudicotyledons</taxon>
        <taxon>Gunneridae</taxon>
        <taxon>Pentapetalae</taxon>
        <taxon>rosids</taxon>
        <taxon>malvids</taxon>
        <taxon>Sapindales</taxon>
        <taxon>Rutaceae</taxon>
        <taxon>Aurantioideae</taxon>
        <taxon>Citrus</taxon>
    </lineage>
</organism>
<evidence type="ECO:0000313" key="1">
    <source>
        <dbReference type="EMBL" id="KDO54860.1"/>
    </source>
</evidence>
<dbReference type="Proteomes" id="UP000027120">
    <property type="component" value="Unassembled WGS sequence"/>
</dbReference>
<proteinExistence type="predicted"/>
<gene>
    <name evidence="1" type="ORF">CISIN_1g0401211mg</name>
</gene>
<protein>
    <submittedName>
        <fullName evidence="1">Uncharacterized protein</fullName>
    </submittedName>
</protein>
<dbReference type="EMBL" id="KK784992">
    <property type="protein sequence ID" value="KDO54860.1"/>
    <property type="molecule type" value="Genomic_DNA"/>
</dbReference>
<evidence type="ECO:0000313" key="2">
    <source>
        <dbReference type="Proteomes" id="UP000027120"/>
    </source>
</evidence>
<name>A0A067ELT7_CITSI</name>
<feature type="non-terminal residue" evidence="1">
    <location>
        <position position="1"/>
    </location>
</feature>
<sequence length="13" mass="1722">FMETRIDKRRKEI</sequence>